<evidence type="ECO:0000313" key="2">
    <source>
        <dbReference type="EMBL" id="KAK1728748.1"/>
    </source>
</evidence>
<proteinExistence type="predicted"/>
<comment type="caution">
    <text evidence="2">The sequence shown here is derived from an EMBL/GenBank/DDBJ whole genome shotgun (WGS) entry which is preliminary data.</text>
</comment>
<dbReference type="AlphaFoldDB" id="A0AAD8USL6"/>
<protein>
    <submittedName>
        <fullName evidence="2">Uncharacterized protein</fullName>
    </submittedName>
</protein>
<feature type="transmembrane region" description="Helical" evidence="1">
    <location>
        <begin position="20"/>
        <end position="40"/>
    </location>
</feature>
<reference evidence="2" key="1">
    <citation type="submission" date="2021-12" db="EMBL/GenBank/DDBJ databases">
        <title>Comparative genomics, transcriptomics and evolutionary studies reveal genomic signatures of adaptation to plant cell wall in hemibiotrophic fungi.</title>
        <authorList>
            <consortium name="DOE Joint Genome Institute"/>
            <person name="Baroncelli R."/>
            <person name="Diaz J.F."/>
            <person name="Benocci T."/>
            <person name="Peng M."/>
            <person name="Battaglia E."/>
            <person name="Haridas S."/>
            <person name="Andreopoulos W."/>
            <person name="Labutti K."/>
            <person name="Pangilinan J."/>
            <person name="Floch G.L."/>
            <person name="Makela M.R."/>
            <person name="Henrissat B."/>
            <person name="Grigoriev I.V."/>
            <person name="Crouch J.A."/>
            <person name="De Vries R.P."/>
            <person name="Sukno S.A."/>
            <person name="Thon M.R."/>
        </authorList>
    </citation>
    <scope>NUCLEOTIDE SEQUENCE</scope>
    <source>
        <strain evidence="2">CBS 112980</strain>
    </source>
</reference>
<name>A0AAD8USL6_GLOAC</name>
<keyword evidence="1" id="KW-1133">Transmembrane helix</keyword>
<organism evidence="2 3">
    <name type="scientific">Glomerella acutata</name>
    <name type="common">Colletotrichum acutatum</name>
    <dbReference type="NCBI Taxonomy" id="27357"/>
    <lineage>
        <taxon>Eukaryota</taxon>
        <taxon>Fungi</taxon>
        <taxon>Dikarya</taxon>
        <taxon>Ascomycota</taxon>
        <taxon>Pezizomycotina</taxon>
        <taxon>Sordariomycetes</taxon>
        <taxon>Hypocreomycetidae</taxon>
        <taxon>Glomerellales</taxon>
        <taxon>Glomerellaceae</taxon>
        <taxon>Colletotrichum</taxon>
        <taxon>Colletotrichum acutatum species complex</taxon>
    </lineage>
</organism>
<sequence>MFGHNRLGHAMPSCPWRTLFRVGFFLVVGGCSLLGMCGAVRYSTVLAGGRAGEGTAGRHQHSVEPVSYTPLVERDEICFGGRDQPRLDGRDSALR</sequence>
<keyword evidence="3" id="KW-1185">Reference proteome</keyword>
<dbReference type="GeneID" id="85391359"/>
<dbReference type="EMBL" id="JAHMHS010000015">
    <property type="protein sequence ID" value="KAK1728748.1"/>
    <property type="molecule type" value="Genomic_DNA"/>
</dbReference>
<gene>
    <name evidence="2" type="ORF">BDZ83DRAFT_608013</name>
</gene>
<dbReference type="Proteomes" id="UP001244207">
    <property type="component" value="Unassembled WGS sequence"/>
</dbReference>
<evidence type="ECO:0000256" key="1">
    <source>
        <dbReference type="SAM" id="Phobius"/>
    </source>
</evidence>
<dbReference type="RefSeq" id="XP_060368803.1">
    <property type="nucleotide sequence ID" value="XM_060507460.1"/>
</dbReference>
<evidence type="ECO:0000313" key="3">
    <source>
        <dbReference type="Proteomes" id="UP001244207"/>
    </source>
</evidence>
<keyword evidence="1" id="KW-0812">Transmembrane</keyword>
<accession>A0AAD8USL6</accession>
<keyword evidence="1" id="KW-0472">Membrane</keyword>